<proteinExistence type="predicted"/>
<name>A0AAD6LE93_9ROSI</name>
<dbReference type="AlphaFoldDB" id="A0AAD6LE93"/>
<evidence type="ECO:0000313" key="2">
    <source>
        <dbReference type="Proteomes" id="UP001164929"/>
    </source>
</evidence>
<accession>A0AAD6LE93</accession>
<keyword evidence="2" id="KW-1185">Reference proteome</keyword>
<evidence type="ECO:0000313" key="1">
    <source>
        <dbReference type="EMBL" id="KAJ6959117.1"/>
    </source>
</evidence>
<dbReference type="EMBL" id="JAQIZT010000017">
    <property type="protein sequence ID" value="KAJ6959117.1"/>
    <property type="molecule type" value="Genomic_DNA"/>
</dbReference>
<reference evidence="1" key="1">
    <citation type="journal article" date="2023" name="Mol. Ecol. Resour.">
        <title>Chromosome-level genome assembly of a triploid poplar Populus alba 'Berolinensis'.</title>
        <authorList>
            <person name="Chen S."/>
            <person name="Yu Y."/>
            <person name="Wang X."/>
            <person name="Wang S."/>
            <person name="Zhang T."/>
            <person name="Zhou Y."/>
            <person name="He R."/>
            <person name="Meng N."/>
            <person name="Wang Y."/>
            <person name="Liu W."/>
            <person name="Liu Z."/>
            <person name="Liu J."/>
            <person name="Guo Q."/>
            <person name="Huang H."/>
            <person name="Sederoff R.R."/>
            <person name="Wang G."/>
            <person name="Qu G."/>
            <person name="Chen S."/>
        </authorList>
    </citation>
    <scope>NUCLEOTIDE SEQUENCE</scope>
    <source>
        <strain evidence="1">SC-2020</strain>
    </source>
</reference>
<organism evidence="1 2">
    <name type="scientific">Populus alba x Populus x berolinensis</name>
    <dbReference type="NCBI Taxonomy" id="444605"/>
    <lineage>
        <taxon>Eukaryota</taxon>
        <taxon>Viridiplantae</taxon>
        <taxon>Streptophyta</taxon>
        <taxon>Embryophyta</taxon>
        <taxon>Tracheophyta</taxon>
        <taxon>Spermatophyta</taxon>
        <taxon>Magnoliopsida</taxon>
        <taxon>eudicotyledons</taxon>
        <taxon>Gunneridae</taxon>
        <taxon>Pentapetalae</taxon>
        <taxon>rosids</taxon>
        <taxon>fabids</taxon>
        <taxon>Malpighiales</taxon>
        <taxon>Salicaceae</taxon>
        <taxon>Saliceae</taxon>
        <taxon>Populus</taxon>
    </lineage>
</organism>
<protein>
    <submittedName>
        <fullName evidence="1">Uncharacterized protein</fullName>
    </submittedName>
</protein>
<gene>
    <name evidence="1" type="ORF">NC653_037419</name>
</gene>
<comment type="caution">
    <text evidence="1">The sequence shown here is derived from an EMBL/GenBank/DDBJ whole genome shotgun (WGS) entry which is preliminary data.</text>
</comment>
<sequence>MPTFSYGSVLKPAAAFLSHLKLKCKKFIASHNHVFGLEIRGVSANVEKLVDFVWGSISLNLHGRCGRPKRLSRPP</sequence>
<dbReference type="Proteomes" id="UP001164929">
    <property type="component" value="Chromosome 17"/>
</dbReference>